<dbReference type="CDD" id="cd09272">
    <property type="entry name" value="RNase_HI_RT_Ty1"/>
    <property type="match status" value="1"/>
</dbReference>
<keyword evidence="3" id="KW-1185">Reference proteome</keyword>
<dbReference type="PANTHER" id="PTHR34222:SF99">
    <property type="entry name" value="PROTEIN, PUTATIVE-RELATED"/>
    <property type="match status" value="1"/>
</dbReference>
<gene>
    <name evidence="2" type="ORF">Lalb_Chr18g0051001</name>
</gene>
<dbReference type="AlphaFoldDB" id="A0A6A4NPV0"/>
<comment type="caution">
    <text evidence="2">The sequence shown here is derived from an EMBL/GenBank/DDBJ whole genome shotgun (WGS) entry which is preliminary data.</text>
</comment>
<accession>A0A6A4NPV0</accession>
<feature type="region of interest" description="Disordered" evidence="1">
    <location>
        <begin position="182"/>
        <end position="207"/>
    </location>
</feature>
<dbReference type="EMBL" id="WOCE01000018">
    <property type="protein sequence ID" value="KAE9594173.1"/>
    <property type="molecule type" value="Genomic_DNA"/>
</dbReference>
<evidence type="ECO:0000313" key="3">
    <source>
        <dbReference type="Proteomes" id="UP000447434"/>
    </source>
</evidence>
<feature type="compositionally biased region" description="Polar residues" evidence="1">
    <location>
        <begin position="41"/>
        <end position="50"/>
    </location>
</feature>
<proteinExistence type="predicted"/>
<protein>
    <submittedName>
        <fullName evidence="2">Putative transcription factor TIFY family</fullName>
    </submittedName>
</protein>
<dbReference type="OrthoDB" id="1436940at2759"/>
<organism evidence="2 3">
    <name type="scientific">Lupinus albus</name>
    <name type="common">White lupine</name>
    <name type="synonym">Lupinus termis</name>
    <dbReference type="NCBI Taxonomy" id="3870"/>
    <lineage>
        <taxon>Eukaryota</taxon>
        <taxon>Viridiplantae</taxon>
        <taxon>Streptophyta</taxon>
        <taxon>Embryophyta</taxon>
        <taxon>Tracheophyta</taxon>
        <taxon>Spermatophyta</taxon>
        <taxon>Magnoliopsida</taxon>
        <taxon>eudicotyledons</taxon>
        <taxon>Gunneridae</taxon>
        <taxon>Pentapetalae</taxon>
        <taxon>rosids</taxon>
        <taxon>fabids</taxon>
        <taxon>Fabales</taxon>
        <taxon>Fabaceae</taxon>
        <taxon>Papilionoideae</taxon>
        <taxon>50 kb inversion clade</taxon>
        <taxon>genistoids sensu lato</taxon>
        <taxon>core genistoids</taxon>
        <taxon>Genisteae</taxon>
        <taxon>Lupinus</taxon>
    </lineage>
</organism>
<dbReference type="Proteomes" id="UP000447434">
    <property type="component" value="Chromosome 18"/>
</dbReference>
<evidence type="ECO:0000256" key="1">
    <source>
        <dbReference type="SAM" id="MobiDB-lite"/>
    </source>
</evidence>
<dbReference type="PANTHER" id="PTHR34222">
    <property type="entry name" value="GAG_PRE-INTEGRS DOMAIN-CONTAINING PROTEIN"/>
    <property type="match status" value="1"/>
</dbReference>
<evidence type="ECO:0000313" key="2">
    <source>
        <dbReference type="EMBL" id="KAE9594173.1"/>
    </source>
</evidence>
<reference evidence="3" key="1">
    <citation type="journal article" date="2020" name="Nat. Commun.">
        <title>Genome sequence of the cluster root forming white lupin.</title>
        <authorList>
            <person name="Hufnagel B."/>
            <person name="Marques A."/>
            <person name="Soriano A."/>
            <person name="Marques L."/>
            <person name="Divol F."/>
            <person name="Doumas P."/>
            <person name="Sallet E."/>
            <person name="Mancinotti D."/>
            <person name="Carrere S."/>
            <person name="Marande W."/>
            <person name="Arribat S."/>
            <person name="Keller J."/>
            <person name="Huneau C."/>
            <person name="Blein T."/>
            <person name="Aime D."/>
            <person name="Laguerre M."/>
            <person name="Taylor J."/>
            <person name="Schubert V."/>
            <person name="Nelson M."/>
            <person name="Geu-Flores F."/>
            <person name="Crespi M."/>
            <person name="Gallardo-Guerrero K."/>
            <person name="Delaux P.-M."/>
            <person name="Salse J."/>
            <person name="Berges H."/>
            <person name="Guyot R."/>
            <person name="Gouzy J."/>
            <person name="Peret B."/>
        </authorList>
    </citation>
    <scope>NUCLEOTIDE SEQUENCE [LARGE SCALE GENOMIC DNA]</scope>
    <source>
        <strain evidence="3">cv. Amiga</strain>
    </source>
</reference>
<sequence length="278" mass="30672">MLVDPLPTITKAFSLLIQPERQNGATTTPSLQLENELRALNFSSQGNKDNTNGRDYRNNRSTSGNRGRGNPSFRGRGKSFNSGRGNSKFCTYCERTNHTINTCFMKHGYPLGYQGNGGYQGNNAYQGRQNKFNNTAGTSFYGSTSKSNGDNTTIRSSVSNSFTTEQVKEILDLLHRSKEPTNSITTNSAFSANPTANSTIRSQKTGNNVFHERTKHIEIDCHVVREKIQQKLIHLILIASANQLVDGFTKPIPSTIFHSALSKLGICSLHTTSQLEGM</sequence>
<feature type="region of interest" description="Disordered" evidence="1">
    <location>
        <begin position="40"/>
        <end position="80"/>
    </location>
</feature>
<feature type="compositionally biased region" description="Low complexity" evidence="1">
    <location>
        <begin position="59"/>
        <end position="72"/>
    </location>
</feature>
<name>A0A6A4NPV0_LUPAL</name>